<dbReference type="GO" id="GO:0003747">
    <property type="term" value="F:translation release factor activity"/>
    <property type="evidence" value="ECO:0007669"/>
    <property type="project" value="InterPro"/>
</dbReference>
<sequence length="159" mass="18176">MLLVSTTRSKALEMGAVEVLIVWENLDINRYVLKNSVTGEKVVLIVWENLDINRYVLKNSVTGEKVVKNLNKEQETEQKNFHDAVTPAELEVLEKMSLLEWLANEYKRFGCSLEFVTNKSQEGSQFCRGFGGIGGILRYQLDLRSLDELSDEEINEDSE</sequence>
<dbReference type="InterPro" id="IPR005142">
    <property type="entry name" value="eRF1_3"/>
</dbReference>
<feature type="domain" description="eRF1" evidence="1">
    <location>
        <begin position="10"/>
        <end position="141"/>
    </location>
</feature>
<dbReference type="OrthoDB" id="1927066at2759"/>
<dbReference type="PANTHER" id="PTHR10113">
    <property type="entry name" value="PEPTIDE CHAIN RELEASE FACTOR SUBUNIT 1"/>
    <property type="match status" value="1"/>
</dbReference>
<gene>
    <name evidence="2" type="ORF">HPP92_012861</name>
</gene>
<dbReference type="SUPFAM" id="SSF55315">
    <property type="entry name" value="L30e-like"/>
    <property type="match status" value="2"/>
</dbReference>
<evidence type="ECO:0000313" key="2">
    <source>
        <dbReference type="EMBL" id="KAG0478142.1"/>
    </source>
</evidence>
<dbReference type="FunFam" id="3.30.1330.30:FF:000032">
    <property type="entry name" value="Eukaryotic peptide chain release factor subunit 1"/>
    <property type="match status" value="1"/>
</dbReference>
<organism evidence="2 3">
    <name type="scientific">Vanilla planifolia</name>
    <name type="common">Vanilla</name>
    <dbReference type="NCBI Taxonomy" id="51239"/>
    <lineage>
        <taxon>Eukaryota</taxon>
        <taxon>Viridiplantae</taxon>
        <taxon>Streptophyta</taxon>
        <taxon>Embryophyta</taxon>
        <taxon>Tracheophyta</taxon>
        <taxon>Spermatophyta</taxon>
        <taxon>Magnoliopsida</taxon>
        <taxon>Liliopsida</taxon>
        <taxon>Asparagales</taxon>
        <taxon>Orchidaceae</taxon>
        <taxon>Vanilloideae</taxon>
        <taxon>Vanilleae</taxon>
        <taxon>Vanilla</taxon>
    </lineage>
</organism>
<dbReference type="InterPro" id="IPR029064">
    <property type="entry name" value="Ribosomal_eL30-like_sf"/>
</dbReference>
<reference evidence="2 3" key="1">
    <citation type="journal article" date="2020" name="Nat. Food">
        <title>A phased Vanilla planifolia genome enables genetic improvement of flavour and production.</title>
        <authorList>
            <person name="Hasing T."/>
            <person name="Tang H."/>
            <person name="Brym M."/>
            <person name="Khazi F."/>
            <person name="Huang T."/>
            <person name="Chambers A.H."/>
        </authorList>
    </citation>
    <scope>NUCLEOTIDE SEQUENCE [LARGE SCALE GENOMIC DNA]</scope>
    <source>
        <tissue evidence="2">Leaf</tissue>
    </source>
</reference>
<comment type="caution">
    <text evidence="2">The sequence shown here is derived from an EMBL/GenBank/DDBJ whole genome shotgun (WGS) entry which is preliminary data.</text>
</comment>
<proteinExistence type="predicted"/>
<dbReference type="Gene3D" id="3.30.1330.30">
    <property type="match status" value="2"/>
</dbReference>
<dbReference type="EMBL" id="JADCNM010000006">
    <property type="protein sequence ID" value="KAG0478142.1"/>
    <property type="molecule type" value="Genomic_DNA"/>
</dbReference>
<protein>
    <recommendedName>
        <fullName evidence="1">eRF1 domain-containing protein</fullName>
    </recommendedName>
</protein>
<name>A0A835R0V4_VANPL</name>
<dbReference type="InterPro" id="IPR004403">
    <property type="entry name" value="Peptide_chain-rel_eRF1/aRF1"/>
</dbReference>
<dbReference type="Proteomes" id="UP000639772">
    <property type="component" value="Chromosome 6"/>
</dbReference>
<dbReference type="Pfam" id="PF03465">
    <property type="entry name" value="eRF1_3"/>
    <property type="match status" value="1"/>
</dbReference>
<evidence type="ECO:0000259" key="1">
    <source>
        <dbReference type="Pfam" id="PF03465"/>
    </source>
</evidence>
<evidence type="ECO:0000313" key="3">
    <source>
        <dbReference type="Proteomes" id="UP000639772"/>
    </source>
</evidence>
<dbReference type="AlphaFoldDB" id="A0A835R0V4"/>
<accession>A0A835R0V4</accession>